<comment type="similarity">
    <text evidence="1">Belongs to the SAPS family.</text>
</comment>
<dbReference type="InParanoid" id="A0A2P6NF34"/>
<gene>
    <name evidence="5" type="ORF">PROFUN_04864</name>
</gene>
<evidence type="ECO:0000256" key="3">
    <source>
        <dbReference type="SAM" id="MobiDB-lite"/>
    </source>
</evidence>
<organism evidence="5 6">
    <name type="scientific">Planoprotostelium fungivorum</name>
    <dbReference type="NCBI Taxonomy" id="1890364"/>
    <lineage>
        <taxon>Eukaryota</taxon>
        <taxon>Amoebozoa</taxon>
        <taxon>Evosea</taxon>
        <taxon>Variosea</taxon>
        <taxon>Cavosteliida</taxon>
        <taxon>Cavosteliaceae</taxon>
        <taxon>Planoprotostelium</taxon>
    </lineage>
</organism>
<dbReference type="GO" id="GO:0003924">
    <property type="term" value="F:GTPase activity"/>
    <property type="evidence" value="ECO:0007669"/>
    <property type="project" value="InterPro"/>
</dbReference>
<reference evidence="5 6" key="1">
    <citation type="journal article" date="2018" name="Genome Biol. Evol.">
        <title>Multiple Roots of Fruiting Body Formation in Amoebozoa.</title>
        <authorList>
            <person name="Hillmann F."/>
            <person name="Forbes G."/>
            <person name="Novohradska S."/>
            <person name="Ferling I."/>
            <person name="Riege K."/>
            <person name="Groth M."/>
            <person name="Westermann M."/>
            <person name="Marz M."/>
            <person name="Spaller T."/>
            <person name="Winckler T."/>
            <person name="Schaap P."/>
            <person name="Glockner G."/>
        </authorList>
    </citation>
    <scope>NUCLEOTIDE SEQUENCE [LARGE SCALE GENOMIC DNA]</scope>
    <source>
        <strain evidence="5 6">Jena</strain>
    </source>
</reference>
<evidence type="ECO:0000256" key="2">
    <source>
        <dbReference type="ARBA" id="ARBA00023306"/>
    </source>
</evidence>
<evidence type="ECO:0000313" key="6">
    <source>
        <dbReference type="Proteomes" id="UP000241769"/>
    </source>
</evidence>
<comment type="caution">
    <text evidence="5">The sequence shown here is derived from an EMBL/GenBank/DDBJ whole genome shotgun (WGS) entry which is preliminary data.</text>
</comment>
<evidence type="ECO:0000313" key="5">
    <source>
        <dbReference type="EMBL" id="PRP82559.1"/>
    </source>
</evidence>
<evidence type="ECO:0000256" key="1">
    <source>
        <dbReference type="ARBA" id="ARBA00006180"/>
    </source>
</evidence>
<feature type="signal peptide" evidence="4">
    <location>
        <begin position="1"/>
        <end position="16"/>
    </location>
</feature>
<sequence length="779" mass="87694">MKLYLLKCRCLLGVLCGVSLRYNSQRLFSLHSAMQRLKIKCCVVGNAASGKTCLIHNLVGADPLSNHPSHSAVSPRHRVDVYTLDIVQKECNTTVELWDVGSHVNNGKEQIYSLADVILICFDSSDPAALESVKSKWAIETDKLGASAAVFAVACKTDLRNNGKRGDESCDDRRGVLKKVIACMMLRRFDKIDRELASEGADLFNFLENEATSPPQNTSLPDPGHKMSVEFDQVKVDVMKKAEGASQPTATITDSPLPTRNSPSLTSSQENVINPNNKQDFLQIIQKRPPISQLLSEASRGEISKQFRARNPMVIDYITRVENMSYLLSIIAKGEAAPPILFWAGELLTADIPQVLDELVDTDAGHWNRLFQFFKLHTSHSKDLNYPASAQIFVQVVSYIMEHRAVEFSNYFFYRDDLTTSILEHIGCAPFVLLLMGLLECEERMNQTINWDLRWSPRLIPAIGERLSKIASGKNNRLSQYQMELDTSHIEDIVSRMIHKYPRGQVIGYLQHPLFFGPLLKVSMDPTAHLSLHYMNILLLILPTCHNYNEYETFQLPPLVAEMLGMAKSGLSSGVEEGDNLFLQLSKVLSRPPVGMPGSINTTCSSVSPLGTLRYACIKLILQLIQVNYHLVDTALVQYKILSKVIDLFFQCKWNNILHKLVETIVVQILEHKPTHLCLHLLRDCQLVERLIQAQQNEEQEKSMAEDGGKKTLRNAYMPHIDSIAVAISKSSKSHAAIFYLLEDVPNRGWKKMEHRVKTQGEEVKKTAQLVATLRPYSR</sequence>
<dbReference type="InterPro" id="IPR001806">
    <property type="entry name" value="Small_GTPase"/>
</dbReference>
<dbReference type="OrthoDB" id="295029at2759"/>
<dbReference type="GO" id="GO:0019903">
    <property type="term" value="F:protein phosphatase binding"/>
    <property type="evidence" value="ECO:0007669"/>
    <property type="project" value="InterPro"/>
</dbReference>
<dbReference type="InterPro" id="IPR007587">
    <property type="entry name" value="SAPS"/>
</dbReference>
<dbReference type="GO" id="GO:0005525">
    <property type="term" value="F:GTP binding"/>
    <property type="evidence" value="ECO:0007669"/>
    <property type="project" value="InterPro"/>
</dbReference>
<dbReference type="Pfam" id="PF04499">
    <property type="entry name" value="SAPS"/>
    <property type="match status" value="1"/>
</dbReference>
<dbReference type="InterPro" id="IPR027417">
    <property type="entry name" value="P-loop_NTPase"/>
</dbReference>
<dbReference type="GO" id="GO:0019888">
    <property type="term" value="F:protein phosphatase regulator activity"/>
    <property type="evidence" value="ECO:0007669"/>
    <property type="project" value="TreeGrafter"/>
</dbReference>
<evidence type="ECO:0000256" key="4">
    <source>
        <dbReference type="SAM" id="SignalP"/>
    </source>
</evidence>
<feature type="region of interest" description="Disordered" evidence="3">
    <location>
        <begin position="244"/>
        <end position="272"/>
    </location>
</feature>
<name>A0A2P6NF34_9EUKA</name>
<dbReference type="EMBL" id="MDYQ01000100">
    <property type="protein sequence ID" value="PRP82559.1"/>
    <property type="molecule type" value="Genomic_DNA"/>
</dbReference>
<dbReference type="PANTHER" id="PTHR12634:SF8">
    <property type="entry name" value="FIERY MOUNTAIN, ISOFORM D"/>
    <property type="match status" value="1"/>
</dbReference>
<accession>A0A2P6NF34</accession>
<dbReference type="PANTHER" id="PTHR12634">
    <property type="entry name" value="SIT4 YEAST -ASSOCIATING PROTEIN-RELATED"/>
    <property type="match status" value="1"/>
</dbReference>
<dbReference type="SUPFAM" id="SSF52540">
    <property type="entry name" value="P-loop containing nucleoside triphosphate hydrolases"/>
    <property type="match status" value="1"/>
</dbReference>
<dbReference type="Gene3D" id="3.40.50.300">
    <property type="entry name" value="P-loop containing nucleotide triphosphate hydrolases"/>
    <property type="match status" value="1"/>
</dbReference>
<dbReference type="Pfam" id="PF08477">
    <property type="entry name" value="Roc"/>
    <property type="match status" value="1"/>
</dbReference>
<protein>
    <submittedName>
        <fullName evidence="5">Serine/threonine-protein phosphatase 6 regulatory subunit 3-like protein</fullName>
    </submittedName>
</protein>
<feature type="compositionally biased region" description="Polar residues" evidence="3">
    <location>
        <begin position="246"/>
        <end position="272"/>
    </location>
</feature>
<dbReference type="AlphaFoldDB" id="A0A2P6NF34"/>
<proteinExistence type="inferred from homology"/>
<dbReference type="Proteomes" id="UP000241769">
    <property type="component" value="Unassembled WGS sequence"/>
</dbReference>
<keyword evidence="4" id="KW-0732">Signal</keyword>
<keyword evidence="2" id="KW-0131">Cell cycle</keyword>
<keyword evidence="6" id="KW-1185">Reference proteome</keyword>
<feature type="chain" id="PRO_5015186112" evidence="4">
    <location>
        <begin position="17"/>
        <end position="779"/>
    </location>
</feature>
<dbReference type="SMART" id="SM00174">
    <property type="entry name" value="RHO"/>
    <property type="match status" value="1"/>
</dbReference>
<dbReference type="STRING" id="1890364.A0A2P6NF34"/>